<dbReference type="EMBL" id="CP155571">
    <property type="protein sequence ID" value="XFO72317.1"/>
    <property type="molecule type" value="Genomic_DNA"/>
</dbReference>
<name>A0ABZ3J1U8_SPOA4</name>
<keyword evidence="1" id="KW-1133">Transmembrane helix</keyword>
<keyword evidence="1" id="KW-0472">Membrane</keyword>
<proteinExistence type="predicted"/>
<accession>A0ABZ3J1U8</accession>
<keyword evidence="3" id="KW-1185">Reference proteome</keyword>
<gene>
    <name evidence="2" type="ORF">SPACI_023690</name>
</gene>
<evidence type="ECO:0000256" key="1">
    <source>
        <dbReference type="SAM" id="Phobius"/>
    </source>
</evidence>
<keyword evidence="1" id="KW-0812">Transmembrane</keyword>
<dbReference type="Proteomes" id="UP000216052">
    <property type="component" value="Chromosome"/>
</dbReference>
<organism evidence="2 3">
    <name type="scientific">Sporomusa acidovorans (strain ATCC 49682 / DSM 3132 / Mol)</name>
    <dbReference type="NCBI Taxonomy" id="1123286"/>
    <lineage>
        <taxon>Bacteria</taxon>
        <taxon>Bacillati</taxon>
        <taxon>Bacillota</taxon>
        <taxon>Negativicutes</taxon>
        <taxon>Selenomonadales</taxon>
        <taxon>Sporomusaceae</taxon>
        <taxon>Sporomusa</taxon>
    </lineage>
</organism>
<sequence length="70" mass="8107">MRTIIYAFLISLSMIFGILINTPFVKYVALVAGILFQAWVIIFCAVALIEEHFFRTKTTHTKHWKCKVSD</sequence>
<evidence type="ECO:0000313" key="2">
    <source>
        <dbReference type="EMBL" id="XFO72317.1"/>
    </source>
</evidence>
<feature type="transmembrane region" description="Helical" evidence="1">
    <location>
        <begin position="27"/>
        <end position="49"/>
    </location>
</feature>
<reference evidence="2" key="1">
    <citation type="submission" date="2024-05" db="EMBL/GenBank/DDBJ databases">
        <title>Isolation and characterization of Sporomusa carbonis sp. nov., a carboxydotrophic hydrogenogen in the genus of Sporomusa isolated from a charcoal burning pile.</title>
        <authorList>
            <person name="Boeer T."/>
            <person name="Rosenbaum F."/>
            <person name="Eysell L."/>
            <person name="Mueller V."/>
            <person name="Daniel R."/>
            <person name="Poehlein A."/>
        </authorList>
    </citation>
    <scope>NUCLEOTIDE SEQUENCE [LARGE SCALE GENOMIC DNA]</scope>
    <source>
        <strain evidence="2">DSM 3132</strain>
    </source>
</reference>
<evidence type="ECO:0000313" key="3">
    <source>
        <dbReference type="Proteomes" id="UP000216052"/>
    </source>
</evidence>
<feature type="transmembrane region" description="Helical" evidence="1">
    <location>
        <begin position="5"/>
        <end position="21"/>
    </location>
</feature>
<protein>
    <submittedName>
        <fullName evidence="2">Uncharacterized protein</fullName>
    </submittedName>
</protein>